<feature type="domain" description="Alpha/beta hydrolase fold-3" evidence="5">
    <location>
        <begin position="744"/>
        <end position="801"/>
    </location>
</feature>
<comment type="similarity">
    <text evidence="1">Belongs to the 'GDXG' lipolytic enzyme family.</text>
</comment>
<keyword evidence="4" id="KW-0472">Membrane</keyword>
<feature type="domain" description="Alpha/beta hydrolase fold-3" evidence="5">
    <location>
        <begin position="312"/>
        <end position="368"/>
    </location>
</feature>
<gene>
    <name evidence="6" type="ORF">PLOB_00016334</name>
</gene>
<accession>A0ABN8MRE0</accession>
<dbReference type="PROSITE" id="PS01174">
    <property type="entry name" value="LIPASE_GDXG_SER"/>
    <property type="match status" value="2"/>
</dbReference>
<name>A0ABN8MRE0_9CNID</name>
<keyword evidence="4" id="KW-1133">Transmembrane helix</keyword>
<dbReference type="Gene3D" id="3.40.50.1820">
    <property type="entry name" value="alpha/beta hydrolase"/>
    <property type="match status" value="3"/>
</dbReference>
<evidence type="ECO:0000256" key="4">
    <source>
        <dbReference type="SAM" id="Phobius"/>
    </source>
</evidence>
<feature type="transmembrane region" description="Helical" evidence="4">
    <location>
        <begin position="839"/>
        <end position="859"/>
    </location>
</feature>
<proteinExistence type="inferred from homology"/>
<keyword evidence="2" id="KW-0378">Hydrolase</keyword>
<keyword evidence="4" id="KW-0812">Transmembrane</keyword>
<dbReference type="Pfam" id="PF07859">
    <property type="entry name" value="Abhydrolase_3"/>
    <property type="match status" value="6"/>
</dbReference>
<dbReference type="Proteomes" id="UP001159405">
    <property type="component" value="Unassembled WGS sequence"/>
</dbReference>
<evidence type="ECO:0000256" key="3">
    <source>
        <dbReference type="PROSITE-ProRule" id="PRU10038"/>
    </source>
</evidence>
<dbReference type="SUPFAM" id="SSF53474">
    <property type="entry name" value="alpha/beta-Hydrolases"/>
    <property type="match status" value="3"/>
</dbReference>
<dbReference type="InterPro" id="IPR029058">
    <property type="entry name" value="AB_hydrolase_fold"/>
</dbReference>
<feature type="domain" description="Alpha/beta hydrolase fold-3" evidence="5">
    <location>
        <begin position="116"/>
        <end position="261"/>
    </location>
</feature>
<dbReference type="PANTHER" id="PTHR48081">
    <property type="entry name" value="AB HYDROLASE SUPERFAMILY PROTEIN C4A8.06C"/>
    <property type="match status" value="1"/>
</dbReference>
<dbReference type="PANTHER" id="PTHR48081:SF8">
    <property type="entry name" value="ALPHA_BETA HYDROLASE FOLD-3 DOMAIN-CONTAINING PROTEIN-RELATED"/>
    <property type="match status" value="1"/>
</dbReference>
<dbReference type="InterPro" id="IPR050300">
    <property type="entry name" value="GDXG_lipolytic_enzyme"/>
</dbReference>
<evidence type="ECO:0000313" key="6">
    <source>
        <dbReference type="EMBL" id="CAH3034225.1"/>
    </source>
</evidence>
<feature type="transmembrane region" description="Helical" evidence="4">
    <location>
        <begin position="683"/>
        <end position="701"/>
    </location>
</feature>
<feature type="active site" evidence="3">
    <location>
        <position position="194"/>
    </location>
</feature>
<keyword evidence="7" id="KW-1185">Reference proteome</keyword>
<comment type="caution">
    <text evidence="6">The sequence shown here is derived from an EMBL/GenBank/DDBJ whole genome shotgun (WGS) entry which is preliminary data.</text>
</comment>
<feature type="transmembrane region" description="Helical" evidence="4">
    <location>
        <begin position="436"/>
        <end position="460"/>
    </location>
</feature>
<feature type="domain" description="Alpha/beta hydrolase fold-3" evidence="5">
    <location>
        <begin position="1163"/>
        <end position="1224"/>
    </location>
</feature>
<feature type="active site" evidence="3">
    <location>
        <position position="627"/>
    </location>
</feature>
<evidence type="ECO:0000259" key="5">
    <source>
        <dbReference type="Pfam" id="PF07859"/>
    </source>
</evidence>
<dbReference type="InterPro" id="IPR033140">
    <property type="entry name" value="Lipase_GDXG_put_SER_AS"/>
</dbReference>
<dbReference type="EMBL" id="CALNXK010000002">
    <property type="protein sequence ID" value="CAH3034225.1"/>
    <property type="molecule type" value="Genomic_DNA"/>
</dbReference>
<feature type="domain" description="Alpha/beta hydrolase fold-3" evidence="5">
    <location>
        <begin position="967"/>
        <end position="1134"/>
    </location>
</feature>
<protein>
    <recommendedName>
        <fullName evidence="5">Alpha/beta hydrolase fold-3 domain-containing protein</fullName>
    </recommendedName>
</protein>
<dbReference type="InterPro" id="IPR013094">
    <property type="entry name" value="AB_hydrolase_3"/>
</dbReference>
<evidence type="ECO:0000256" key="2">
    <source>
        <dbReference type="ARBA" id="ARBA00022801"/>
    </source>
</evidence>
<organism evidence="6 7">
    <name type="scientific">Porites lobata</name>
    <dbReference type="NCBI Taxonomy" id="104759"/>
    <lineage>
        <taxon>Eukaryota</taxon>
        <taxon>Metazoa</taxon>
        <taxon>Cnidaria</taxon>
        <taxon>Anthozoa</taxon>
        <taxon>Hexacorallia</taxon>
        <taxon>Scleractinia</taxon>
        <taxon>Fungiina</taxon>
        <taxon>Poritidae</taxon>
        <taxon>Porites</taxon>
    </lineage>
</organism>
<evidence type="ECO:0000256" key="1">
    <source>
        <dbReference type="ARBA" id="ARBA00010515"/>
    </source>
</evidence>
<evidence type="ECO:0000313" key="7">
    <source>
        <dbReference type="Proteomes" id="UP001159405"/>
    </source>
</evidence>
<feature type="domain" description="Alpha/beta hydrolase fold-3" evidence="5">
    <location>
        <begin position="549"/>
        <end position="695"/>
    </location>
</feature>
<feature type="transmembrane region" description="Helical" evidence="4">
    <location>
        <begin position="6"/>
        <end position="24"/>
    </location>
</feature>
<dbReference type="PROSITE" id="PS01173">
    <property type="entry name" value="LIPASE_GDXG_HIS"/>
    <property type="match status" value="1"/>
</dbReference>
<reference evidence="6 7" key="1">
    <citation type="submission" date="2022-05" db="EMBL/GenBank/DDBJ databases">
        <authorList>
            <consortium name="Genoscope - CEA"/>
            <person name="William W."/>
        </authorList>
    </citation>
    <scope>NUCLEOTIDE SEQUENCE [LARGE SCALE GENOMIC DNA]</scope>
</reference>
<sequence length="1260" mass="140364">MGNCFLIFGVTVTTLVAMIVGLYLNQNLPEGLPYDQQFGARFVGANLDISRFLGRAASFVGIGDSPIENLNYLLNVAEQIFAPDEEPGLDVYDTKIANVPVRVYKPKHPDTKPTGVVYIHGGGWTIGSVATYHPLTYQLAKEANAVLISVEYRLAPKHTFPTQFHDCYSVVTTVLNTADKYGIDPNRVVVAGDSAGGNLATAIALKLRDENKRLAAQILLYPAVQFLDLSLPSLKTKDSPILTQREMAEYWSYYMTGTPNLASTLLANNHSVHLLNTKYSSYVGVRDKEKQKTPPKTPPENIPKAVIDGLIDYRVSPLMADSLKGLPKTLLTTCEYDVLKDDGLLYKARLLGDGVKVTHLNYMTYHAFLAYQSVPFLTTEEFRQGLRDITDYLKAVKFKMATKTAPIFDQAKECEESGRKCLDMLGSRATKLIRNMANCCFIFSVSAAALAAMIFGLYWYQDLPEGLPDDQKFSARFVGAHLHICRFLGRAASFMGIGDSPIENTNYLLNVAKRKKKEGSDLEVHDTKIANVPVRVYKPKHPDAKSTGVVYIHGGGWTLGSVELFHPSTYELAKEANTVLISVEYRLAPKHTFPTQFHDCYAVVKTVLTTADKYGIDSNRVVVAGDSAGGNLATAIALKLRDENLRLAAQILLYPAVQFLDFSLFTFKTKDSPILTQRQMAEYWSYYITGTLNLASTFLANNHSVHLRNTKYSSYVGVKDKEQQKAPKKPPENIPKAVIDGLIDYRASPLMADSLKGLPKTLLITCEYDVLKDDGLLYKARLLGDGVKVTHFNYMTYHGFMAFQLVPIFTTEEYRQGLRDITDYLKEFLSSNGHVKMRFCIALLCILVALLAIIVGRVYQRLVNVPVPDDFPENSTWQFKLVGFSFGLAKDVGYLATLLGISDNYYSNMASLLSFTSRFYKNDSYAEFLEVNDTELFGVGVRIYKPVNKTNKHTGNESNKQDLLPGLIYFHGGGWTWGSLDGYDDFCSRLAVSAQIIVVSANYRQAPQYIYPTQFNDCYNVAVGVLNTGVKHGVDVSRVMIVGDSAGGNLAAAVSHYLATVSEMHCKTQYLKAQILIYPSLQFLDFNLPSYVTNADNDILSREDHANFVSLYLNGSTDLTDILLSGNHSQHLRGTKYMSYLGKPTSETLQEKPQIELDSRTSEALTHFRGSPLMAEDFRGIPPTFIITAEFDVLRDEGFLYSERLRKAEVPVKFKNYKSFHGFVTTATEGGPARTDEGDEAFADIVQYVKDILTSLEENF</sequence>
<dbReference type="InterPro" id="IPR002168">
    <property type="entry name" value="Lipase_GDXG_HIS_AS"/>
</dbReference>